<feature type="region of interest" description="Disordered" evidence="1">
    <location>
        <begin position="453"/>
        <end position="480"/>
    </location>
</feature>
<dbReference type="InterPro" id="IPR008752">
    <property type="entry name" value="Peptidase_M11"/>
</dbReference>
<name>A0A7S2K6I4_9STRA</name>
<dbReference type="InterPro" id="IPR024079">
    <property type="entry name" value="MetalloPept_cat_dom_sf"/>
</dbReference>
<gene>
    <name evidence="3" type="ORF">LDAN0321_LOCUS6141</name>
</gene>
<dbReference type="Gene3D" id="3.40.390.10">
    <property type="entry name" value="Collagenase (Catalytic Domain)"/>
    <property type="match status" value="1"/>
</dbReference>
<dbReference type="EMBL" id="HBGY01009742">
    <property type="protein sequence ID" value="CAD9567848.1"/>
    <property type="molecule type" value="Transcribed_RNA"/>
</dbReference>
<feature type="domain" description="Peptidase M11 gametolysin" evidence="2">
    <location>
        <begin position="97"/>
        <end position="273"/>
    </location>
</feature>
<dbReference type="SUPFAM" id="SSF55486">
    <property type="entry name" value="Metalloproteases ('zincins'), catalytic domain"/>
    <property type="match status" value="1"/>
</dbReference>
<dbReference type="GO" id="GO:0008237">
    <property type="term" value="F:metallopeptidase activity"/>
    <property type="evidence" value="ECO:0007669"/>
    <property type="project" value="InterPro"/>
</dbReference>
<dbReference type="AlphaFoldDB" id="A0A7S2K6I4"/>
<protein>
    <recommendedName>
        <fullName evidence="2">Peptidase M11 gametolysin domain-containing protein</fullName>
    </recommendedName>
</protein>
<organism evidence="3">
    <name type="scientific">Leptocylindrus danicus</name>
    <dbReference type="NCBI Taxonomy" id="163516"/>
    <lineage>
        <taxon>Eukaryota</taxon>
        <taxon>Sar</taxon>
        <taxon>Stramenopiles</taxon>
        <taxon>Ochrophyta</taxon>
        <taxon>Bacillariophyta</taxon>
        <taxon>Coscinodiscophyceae</taxon>
        <taxon>Chaetocerotophycidae</taxon>
        <taxon>Leptocylindrales</taxon>
        <taxon>Leptocylindraceae</taxon>
        <taxon>Leptocylindrus</taxon>
    </lineage>
</organism>
<sequence length="550" mass="58002">MSDGVEVLISGGKRHAATQRFFLNKFKNGEYVAGASTMKAAKGSVVDEKTGRMYLHQDTVLHKDIKTVNPRSSQVRATTGANKLLVVRVNIDGGSTSPPYSTSTLSDKWFGTSGDAINNDSQYQACSFGKVSFDPYIGTTSSGVNISDGSYEITVSASYNGSDSAIESEARSVLAAELGDLSQFDYVALSVPSNGQQYAAYAYINSWLSLYQGSYVTDVTVQMHEIGHNLGLAHSGEGSQSYGDTSGCMGALWDDDRNICFNGAKNGAQLGWYDDRVVDVSTSGYDGLVYGIADYGTTTATEKMLLKMSVGSTDYWISYNKATGVNSQPGEGANTVMVHSRSGGSGYAESSLLAKLSPGQSYTGPSTDVTFVSVDGDAAYVVIGEAAPTPAPDCVDIEGWTDSYGDGCEWYETYDQPGCPSYGDMWANPTTGVTPGQACCFCDGGVPNGSPVAAPVATPTSSAPTASPTASPTATPSASPIGGSVDCPDFLTKSECNNVVGCSWRKVRGSPKACYDALDTQTCSKWDGKKRKCKKKGCLFSDDLCTGRWD</sequence>
<proteinExistence type="predicted"/>
<evidence type="ECO:0000313" key="3">
    <source>
        <dbReference type="EMBL" id="CAD9567848.1"/>
    </source>
</evidence>
<dbReference type="Pfam" id="PF05548">
    <property type="entry name" value="Peptidase_M11"/>
    <property type="match status" value="1"/>
</dbReference>
<reference evidence="3" key="1">
    <citation type="submission" date="2021-01" db="EMBL/GenBank/DDBJ databases">
        <authorList>
            <person name="Corre E."/>
            <person name="Pelletier E."/>
            <person name="Niang G."/>
            <person name="Scheremetjew M."/>
            <person name="Finn R."/>
            <person name="Kale V."/>
            <person name="Holt S."/>
            <person name="Cochrane G."/>
            <person name="Meng A."/>
            <person name="Brown T."/>
            <person name="Cohen L."/>
        </authorList>
    </citation>
    <scope>NUCLEOTIDE SEQUENCE</scope>
    <source>
        <strain evidence="3">B650</strain>
    </source>
</reference>
<evidence type="ECO:0000259" key="2">
    <source>
        <dbReference type="Pfam" id="PF05548"/>
    </source>
</evidence>
<accession>A0A7S2K6I4</accession>
<evidence type="ECO:0000256" key="1">
    <source>
        <dbReference type="SAM" id="MobiDB-lite"/>
    </source>
</evidence>